<dbReference type="GO" id="GO:0044772">
    <property type="term" value="P:mitotic cell cycle phase transition"/>
    <property type="evidence" value="ECO:0007669"/>
    <property type="project" value="InterPro"/>
</dbReference>
<keyword evidence="1" id="KW-0132">Cell division</keyword>
<keyword evidence="7" id="KW-1185">Reference proteome</keyword>
<dbReference type="GO" id="GO:0005634">
    <property type="term" value="C:nucleus"/>
    <property type="evidence" value="ECO:0007669"/>
    <property type="project" value="UniProtKB-ARBA"/>
</dbReference>
<feature type="domain" description="Cyclin-like" evidence="5">
    <location>
        <begin position="308"/>
        <end position="401"/>
    </location>
</feature>
<dbReference type="Pfam" id="PF02984">
    <property type="entry name" value="Cyclin_C"/>
    <property type="match status" value="1"/>
</dbReference>
<dbReference type="InterPro" id="IPR013763">
    <property type="entry name" value="Cyclin-like_dom"/>
</dbReference>
<reference evidence="8 9" key="1">
    <citation type="submission" date="2025-04" db="UniProtKB">
        <authorList>
            <consortium name="RefSeq"/>
        </authorList>
    </citation>
    <scope>IDENTIFICATION</scope>
    <source>
        <tissue evidence="8 9">Entire body</tissue>
    </source>
</reference>
<dbReference type="GO" id="GO:0016538">
    <property type="term" value="F:cyclin-dependent protein serine/threonine kinase regulator activity"/>
    <property type="evidence" value="ECO:0007669"/>
    <property type="project" value="InterPro"/>
</dbReference>
<feature type="domain" description="Cyclin C-terminal" evidence="6">
    <location>
        <begin position="304"/>
        <end position="425"/>
    </location>
</feature>
<dbReference type="PIRSF" id="PIRSF001771">
    <property type="entry name" value="Cyclin_A_B_D_E"/>
    <property type="match status" value="1"/>
</dbReference>
<comment type="similarity">
    <text evidence="4">Belongs to the cyclin family.</text>
</comment>
<dbReference type="InterPro" id="IPR046965">
    <property type="entry name" value="Cyclin_A/B-like"/>
</dbReference>
<evidence type="ECO:0000259" key="6">
    <source>
        <dbReference type="SMART" id="SM01332"/>
    </source>
</evidence>
<dbReference type="OrthoDB" id="5590282at2759"/>
<dbReference type="RefSeq" id="XP_025830776.1">
    <property type="nucleotide sequence ID" value="XM_025974991.1"/>
</dbReference>
<dbReference type="InterPro" id="IPR006671">
    <property type="entry name" value="Cyclin_N"/>
</dbReference>
<organism evidence="7 9">
    <name type="scientific">Agrilus planipennis</name>
    <name type="common">Emerald ash borer</name>
    <name type="synonym">Agrilus marcopoli</name>
    <dbReference type="NCBI Taxonomy" id="224129"/>
    <lineage>
        <taxon>Eukaryota</taxon>
        <taxon>Metazoa</taxon>
        <taxon>Ecdysozoa</taxon>
        <taxon>Arthropoda</taxon>
        <taxon>Hexapoda</taxon>
        <taxon>Insecta</taxon>
        <taxon>Pterygota</taxon>
        <taxon>Neoptera</taxon>
        <taxon>Endopterygota</taxon>
        <taxon>Coleoptera</taxon>
        <taxon>Polyphaga</taxon>
        <taxon>Elateriformia</taxon>
        <taxon>Buprestoidea</taxon>
        <taxon>Buprestidae</taxon>
        <taxon>Agrilinae</taxon>
        <taxon>Agrilus</taxon>
    </lineage>
</organism>
<dbReference type="SMART" id="SM01332">
    <property type="entry name" value="Cyclin_C"/>
    <property type="match status" value="1"/>
</dbReference>
<evidence type="ECO:0000256" key="3">
    <source>
        <dbReference type="ARBA" id="ARBA00023306"/>
    </source>
</evidence>
<evidence type="ECO:0000256" key="1">
    <source>
        <dbReference type="ARBA" id="ARBA00022618"/>
    </source>
</evidence>
<feature type="domain" description="Cyclin-like" evidence="5">
    <location>
        <begin position="210"/>
        <end position="295"/>
    </location>
</feature>
<dbReference type="FunFam" id="1.10.472.10:FF:000001">
    <property type="entry name" value="G2/mitotic-specific cyclin"/>
    <property type="match status" value="1"/>
</dbReference>
<evidence type="ECO:0000256" key="2">
    <source>
        <dbReference type="ARBA" id="ARBA00023127"/>
    </source>
</evidence>
<dbReference type="RefSeq" id="XP_025835746.1">
    <property type="nucleotide sequence ID" value="XM_025979961.1"/>
</dbReference>
<dbReference type="Pfam" id="PF00134">
    <property type="entry name" value="Cyclin_N"/>
    <property type="match status" value="1"/>
</dbReference>
<dbReference type="GO" id="GO:0051301">
    <property type="term" value="P:cell division"/>
    <property type="evidence" value="ECO:0007669"/>
    <property type="project" value="UniProtKB-KW"/>
</dbReference>
<dbReference type="KEGG" id="apln:108743361"/>
<dbReference type="GeneID" id="112906187"/>
<dbReference type="SUPFAM" id="SSF47954">
    <property type="entry name" value="Cyclin-like"/>
    <property type="match status" value="2"/>
</dbReference>
<evidence type="ECO:0000256" key="4">
    <source>
        <dbReference type="RuleBase" id="RU000383"/>
    </source>
</evidence>
<evidence type="ECO:0000313" key="7">
    <source>
        <dbReference type="Proteomes" id="UP000192223"/>
    </source>
</evidence>
<keyword evidence="3" id="KW-0131">Cell cycle</keyword>
<evidence type="ECO:0000313" key="9">
    <source>
        <dbReference type="RefSeq" id="XP_025835746.1"/>
    </source>
</evidence>
<dbReference type="Gene3D" id="1.10.472.10">
    <property type="entry name" value="Cyclin-like"/>
    <property type="match status" value="2"/>
</dbReference>
<dbReference type="KEGG" id="apln:112906187"/>
<dbReference type="SMART" id="SM00385">
    <property type="entry name" value="CYCLIN"/>
    <property type="match status" value="2"/>
</dbReference>
<dbReference type="InterPro" id="IPR039361">
    <property type="entry name" value="Cyclin"/>
</dbReference>
<evidence type="ECO:0000313" key="8">
    <source>
        <dbReference type="RefSeq" id="XP_025830776.1"/>
    </source>
</evidence>
<proteinExistence type="inferred from homology"/>
<dbReference type="PANTHER" id="PTHR10177">
    <property type="entry name" value="CYCLINS"/>
    <property type="match status" value="1"/>
</dbReference>
<dbReference type="Proteomes" id="UP000192223">
    <property type="component" value="Unplaced"/>
</dbReference>
<evidence type="ECO:0000259" key="5">
    <source>
        <dbReference type="SMART" id="SM00385"/>
    </source>
</evidence>
<sequence length="439" mass="50635">MASRIRNLENSTLNRENIQRFPSKVAHPVKPVVAKRTALGELGNKIHVKQNQTSNTLKNVDLKKNTQINLEKKSSQVSLLDKKSALKKDVNAQVKDLKGVKNAEATKQKNVIKDIVKSYHLENRENINLKQALLISTRTEVKKDEISYSRQRLTNIVDADVNDKNDPQLVSNYVKDIYAYLLELELKCMIKEDFLDSHATTPRMRSILVNWMVEVAISFGYLLETLHMSVAIVDRYLQQNKKVDRETLQLVGSTGMLIAGKYEELYWPEVQEIVYICDDMYSRQQVLATEREIIKKLEFDFSRPLSIHFLRRYNKIAGVTAEEHSVGKYFLELCLLEYNLCHYRPSCQAAATFCLVQAIFNDCTDPSTFWTETMIYYSGHEYRAFKCIIPKLAETVMKMEISKYPAIRKKYSSAKFGKVSLHPRLKGEVLKEISGEQTK</sequence>
<dbReference type="AlphaFoldDB" id="A0A7F5RIE0"/>
<keyword evidence="2 4" id="KW-0195">Cyclin</keyword>
<dbReference type="InterPro" id="IPR036915">
    <property type="entry name" value="Cyclin-like_sf"/>
</dbReference>
<name>A0A7F5RIE0_AGRPL</name>
<accession>A0A7F5RIE0</accession>
<protein>
    <submittedName>
        <fullName evidence="8 9">G2/mitotic-specific cyclin-B</fullName>
    </submittedName>
</protein>
<dbReference type="InterPro" id="IPR004367">
    <property type="entry name" value="Cyclin_C-dom"/>
</dbReference>
<gene>
    <name evidence="9" type="primary">LOC112906187</name>
    <name evidence="8" type="synonym">LOC108743361</name>
</gene>